<dbReference type="EMBL" id="CP000863">
    <property type="protein sequence ID" value="ACC57454.1"/>
    <property type="molecule type" value="Genomic_DNA"/>
</dbReference>
<dbReference type="KEGG" id="abc:ACICU_02142"/>
<accession>A0A7U4DDN8</accession>
<evidence type="ECO:0000313" key="1">
    <source>
        <dbReference type="EMBL" id="ACC57454.1"/>
    </source>
</evidence>
<dbReference type="Gene3D" id="2.40.128.380">
    <property type="entry name" value="T3SS negative regulator GrlR"/>
    <property type="match status" value="1"/>
</dbReference>
<protein>
    <submittedName>
        <fullName evidence="1">Uncharacterized protein</fullName>
    </submittedName>
</protein>
<organism evidence="1 2">
    <name type="scientific">Acinetobacter baumannii (strain ACICU)</name>
    <dbReference type="NCBI Taxonomy" id="405416"/>
    <lineage>
        <taxon>Bacteria</taxon>
        <taxon>Pseudomonadati</taxon>
        <taxon>Pseudomonadota</taxon>
        <taxon>Gammaproteobacteria</taxon>
        <taxon>Moraxellales</taxon>
        <taxon>Moraxellaceae</taxon>
        <taxon>Acinetobacter</taxon>
        <taxon>Acinetobacter calcoaceticus/baumannii complex</taxon>
    </lineage>
</organism>
<dbReference type="Proteomes" id="UP000008839">
    <property type="component" value="Chromosome"/>
</dbReference>
<reference evidence="1 2" key="1">
    <citation type="journal article" date="2008" name="Antimicrob. Agents Chemother.">
        <title>Whole-genome pyrosequencing of an epidemic multidrug-resistant Acinetobacter baumannii strain belonging to the European clone II group.</title>
        <authorList>
            <person name="Iacono M."/>
            <person name="Villa L."/>
            <person name="Fortini D."/>
            <person name="Bordoni R."/>
            <person name="Imperi F."/>
            <person name="Bonnal R.J."/>
            <person name="Sicheritz-Ponten T."/>
            <person name="De Bellis G."/>
            <person name="Visca P."/>
            <person name="Cassone A."/>
            <person name="Carattoli A."/>
        </authorList>
    </citation>
    <scope>NUCLEOTIDE SEQUENCE [LARGE SCALE GENOMIC DNA]</scope>
    <source>
        <strain evidence="1 2">ACICU</strain>
    </source>
</reference>
<dbReference type="AlphaFoldDB" id="A0A7U4DDN8"/>
<dbReference type="InterPro" id="IPR043019">
    <property type="entry name" value="GrlR_sf"/>
</dbReference>
<gene>
    <name evidence="1" type="ordered locus">ACICU_02142</name>
</gene>
<evidence type="ECO:0000313" key="2">
    <source>
        <dbReference type="Proteomes" id="UP000008839"/>
    </source>
</evidence>
<sequence>MQDGFANGADTIYSYNGKIEQDRLILTLNKYNYDVDSYFGAMSEIKINLIFHKDSAGYLMNGNVENLQTIPLIVQAVCVGELF</sequence>
<proteinExistence type="predicted"/>
<name>A0A7U4DDN8_ACIBC</name>